<gene>
    <name evidence="8" type="ORF">FSP39_012712</name>
</gene>
<evidence type="ECO:0000256" key="6">
    <source>
        <dbReference type="ARBA" id="ARBA00049743"/>
    </source>
</evidence>
<evidence type="ECO:0000313" key="8">
    <source>
        <dbReference type="EMBL" id="KAK3087951.1"/>
    </source>
</evidence>
<proteinExistence type="inferred from homology"/>
<sequence>MSLGDVISQLAIERKGFDLKRNARFMAFGLFIGGPMFRVWYLKIDQIFGKTKYSNLKMVFADQGLFAPVFLPFFLGTMGVMRQDPFPLVVEKVKNIWPLAQLINFTFVPLQHRVMVVNLVSVGWNTYLAWKSEVEHESIVHDVEEEEEFRHSKEHAPISSQVSKVTTPSVQAVVCLQKTKAVDS</sequence>
<evidence type="ECO:0000313" key="9">
    <source>
        <dbReference type="Proteomes" id="UP001186944"/>
    </source>
</evidence>
<organism evidence="8 9">
    <name type="scientific">Pinctada imbricata</name>
    <name type="common">Atlantic pearl-oyster</name>
    <name type="synonym">Pinctada martensii</name>
    <dbReference type="NCBI Taxonomy" id="66713"/>
    <lineage>
        <taxon>Eukaryota</taxon>
        <taxon>Metazoa</taxon>
        <taxon>Spiralia</taxon>
        <taxon>Lophotrochozoa</taxon>
        <taxon>Mollusca</taxon>
        <taxon>Bivalvia</taxon>
        <taxon>Autobranchia</taxon>
        <taxon>Pteriomorphia</taxon>
        <taxon>Pterioida</taxon>
        <taxon>Pterioidea</taxon>
        <taxon>Pteriidae</taxon>
        <taxon>Pinctada</taxon>
    </lineage>
</organism>
<evidence type="ECO:0000256" key="5">
    <source>
        <dbReference type="ARBA" id="ARBA00023136"/>
    </source>
</evidence>
<keyword evidence="3 7" id="KW-0812">Transmembrane</keyword>
<dbReference type="GO" id="GO:0015267">
    <property type="term" value="F:channel activity"/>
    <property type="evidence" value="ECO:0007669"/>
    <property type="project" value="TreeGrafter"/>
</dbReference>
<evidence type="ECO:0000256" key="7">
    <source>
        <dbReference type="RuleBase" id="RU363053"/>
    </source>
</evidence>
<comment type="caution">
    <text evidence="8">The sequence shown here is derived from an EMBL/GenBank/DDBJ whole genome shotgun (WGS) entry which is preliminary data.</text>
</comment>
<feature type="transmembrane region" description="Helical" evidence="7">
    <location>
        <begin position="63"/>
        <end position="81"/>
    </location>
</feature>
<keyword evidence="4 7" id="KW-1133">Transmembrane helix</keyword>
<keyword evidence="9" id="KW-1185">Reference proteome</keyword>
<reference evidence="8" key="1">
    <citation type="submission" date="2019-08" db="EMBL/GenBank/DDBJ databases">
        <title>The improved chromosome-level genome for the pearl oyster Pinctada fucata martensii using PacBio sequencing and Hi-C.</title>
        <authorList>
            <person name="Zheng Z."/>
        </authorList>
    </citation>
    <scope>NUCLEOTIDE SEQUENCE</scope>
    <source>
        <strain evidence="8">ZZ-2019</strain>
        <tissue evidence="8">Adductor muscle</tissue>
    </source>
</reference>
<dbReference type="AlphaFoldDB" id="A0AA88XVA5"/>
<dbReference type="GO" id="GO:0016020">
    <property type="term" value="C:membrane"/>
    <property type="evidence" value="ECO:0007669"/>
    <property type="project" value="UniProtKB-SubCell"/>
</dbReference>
<dbReference type="Pfam" id="PF04117">
    <property type="entry name" value="Mpv17_PMP22"/>
    <property type="match status" value="1"/>
</dbReference>
<dbReference type="InterPro" id="IPR007248">
    <property type="entry name" value="Mpv17_PMP22"/>
</dbReference>
<dbReference type="GO" id="GO:1901858">
    <property type="term" value="P:regulation of mitochondrial DNA metabolic process"/>
    <property type="evidence" value="ECO:0007669"/>
    <property type="project" value="TreeGrafter"/>
</dbReference>
<dbReference type="PANTHER" id="PTHR11266">
    <property type="entry name" value="PEROXISOMAL MEMBRANE PROTEIN 2, PXMP2 MPV17"/>
    <property type="match status" value="1"/>
</dbReference>
<feature type="transmembrane region" description="Helical" evidence="7">
    <location>
        <begin position="23"/>
        <end position="42"/>
    </location>
</feature>
<evidence type="ECO:0000256" key="2">
    <source>
        <dbReference type="ARBA" id="ARBA00006824"/>
    </source>
</evidence>
<keyword evidence="5 7" id="KW-0472">Membrane</keyword>
<dbReference type="GO" id="GO:0005739">
    <property type="term" value="C:mitochondrion"/>
    <property type="evidence" value="ECO:0007669"/>
    <property type="project" value="TreeGrafter"/>
</dbReference>
<comment type="subcellular location">
    <subcellularLocation>
        <location evidence="1">Membrane</location>
        <topology evidence="1">Multi-pass membrane protein</topology>
    </subcellularLocation>
</comment>
<dbReference type="Proteomes" id="UP001186944">
    <property type="component" value="Unassembled WGS sequence"/>
</dbReference>
<dbReference type="PANTHER" id="PTHR11266:SF17">
    <property type="entry name" value="PROTEIN MPV17"/>
    <property type="match status" value="1"/>
</dbReference>
<name>A0AA88XVA5_PINIB</name>
<evidence type="ECO:0000256" key="4">
    <source>
        <dbReference type="ARBA" id="ARBA00022989"/>
    </source>
</evidence>
<accession>A0AA88XVA5</accession>
<evidence type="ECO:0000256" key="3">
    <source>
        <dbReference type="ARBA" id="ARBA00022692"/>
    </source>
</evidence>
<comment type="similarity">
    <text evidence="2 7">Belongs to the peroxisomal membrane protein PXMP2/4 family.</text>
</comment>
<evidence type="ECO:0000256" key="1">
    <source>
        <dbReference type="ARBA" id="ARBA00004141"/>
    </source>
</evidence>
<dbReference type="EMBL" id="VSWD01000011">
    <property type="protein sequence ID" value="KAK3087951.1"/>
    <property type="molecule type" value="Genomic_DNA"/>
</dbReference>
<protein>
    <recommendedName>
        <fullName evidence="6">Mitochondrial inner membrane protein Mpv17</fullName>
    </recommendedName>
</protein>